<evidence type="ECO:0000256" key="3">
    <source>
        <dbReference type="ARBA" id="ARBA00023015"/>
    </source>
</evidence>
<reference evidence="6" key="1">
    <citation type="journal article" date="2017" name="Virus Genes">
        <title>The complete genome sequence of a third distinct baculovirus isolated from the true armyworm, Mythimna unipuncta, contains two copies of the lef-7 gene.</title>
        <authorList>
            <person name="Harrison R.L."/>
            <person name="Mowery J.D."/>
            <person name="Rowley D.L."/>
            <person name="Bauchan G.R."/>
            <person name="Theilmann D.A."/>
            <person name="Rohrmann G.F."/>
            <person name="Erlandson M.A."/>
        </authorList>
    </citation>
    <scope>NUCLEOTIDE SEQUENCE [LARGE SCALE GENOMIC DNA]</scope>
    <source>
        <strain evidence="6">#7</strain>
    </source>
</reference>
<accession>A0A2K9VSF5</accession>
<protein>
    <recommendedName>
        <fullName evidence="2">Late expression factor 11</fullName>
    </recommendedName>
</protein>
<dbReference type="Pfam" id="PF06385">
    <property type="entry name" value="Baculo_LEF-11"/>
    <property type="match status" value="1"/>
</dbReference>
<feature type="region of interest" description="Disordered" evidence="5">
    <location>
        <begin position="1"/>
        <end position="31"/>
    </location>
</feature>
<evidence type="ECO:0000256" key="4">
    <source>
        <dbReference type="ARBA" id="ARBA00023163"/>
    </source>
</evidence>
<proteinExistence type="inferred from homology"/>
<evidence type="ECO:0000256" key="2">
    <source>
        <dbReference type="ARBA" id="ARBA00017118"/>
    </source>
</evidence>
<dbReference type="GO" id="GO:0006355">
    <property type="term" value="P:regulation of DNA-templated transcription"/>
    <property type="evidence" value="ECO:0007669"/>
    <property type="project" value="InterPro"/>
</dbReference>
<evidence type="ECO:0000256" key="1">
    <source>
        <dbReference type="ARBA" id="ARBA00008271"/>
    </source>
</evidence>
<dbReference type="Proteomes" id="UP000297194">
    <property type="component" value="Segment"/>
</dbReference>
<dbReference type="KEGG" id="vg:40527070"/>
<evidence type="ECO:0000313" key="7">
    <source>
        <dbReference type="Proteomes" id="UP000297194"/>
    </source>
</evidence>
<keyword evidence="3" id="KW-0805">Transcription regulation</keyword>
<feature type="compositionally biased region" description="Basic residues" evidence="5">
    <location>
        <begin position="10"/>
        <end position="20"/>
    </location>
</feature>
<dbReference type="EMBL" id="MF375894">
    <property type="protein sequence ID" value="AUV65395.1"/>
    <property type="molecule type" value="Genomic_DNA"/>
</dbReference>
<evidence type="ECO:0000313" key="6">
    <source>
        <dbReference type="EMBL" id="AUV65395.1"/>
    </source>
</evidence>
<comment type="similarity">
    <text evidence="1">Belongs to the baculoviridae LEF-11 family.</text>
</comment>
<sequence length="154" mass="17870">MDEFVENRQQQRHQQQKQRRQQWPSRRVDNESGIEEDNQCCLTRSEVYALMREVINKRKHCNQFTDVTAHVFDANFKEQLKYIRANIDRAVITVGGERKHCKRLSAHVKKINKIFTLNKSLEAEYKSSIGKYGIGNDNDNDNNVDGGGDAGRSD</sequence>
<evidence type="ECO:0000256" key="5">
    <source>
        <dbReference type="SAM" id="MobiDB-lite"/>
    </source>
</evidence>
<name>A0A2K9VSF5_9ABAC</name>
<dbReference type="GO" id="GO:0019058">
    <property type="term" value="P:viral life cycle"/>
    <property type="evidence" value="ECO:0007669"/>
    <property type="project" value="InterPro"/>
</dbReference>
<organism evidence="6 7">
    <name type="scientific">Mythimna unipuncta nucleopolyhedrovirus</name>
    <dbReference type="NCBI Taxonomy" id="447897"/>
    <lineage>
        <taxon>Viruses</taxon>
        <taxon>Viruses incertae sedis</taxon>
        <taxon>Naldaviricetes</taxon>
        <taxon>Lefavirales</taxon>
        <taxon>Baculoviridae</taxon>
        <taxon>Alphabaculovirus</taxon>
    </lineage>
</organism>
<dbReference type="RefSeq" id="YP_009666790.1">
    <property type="nucleotide sequence ID" value="NC_043530.1"/>
</dbReference>
<keyword evidence="4" id="KW-0804">Transcription</keyword>
<dbReference type="InterPro" id="IPR009429">
    <property type="entry name" value="Baculo_LEF-11"/>
</dbReference>
<keyword evidence="7" id="KW-1185">Reference proteome</keyword>
<dbReference type="GeneID" id="40527070"/>